<evidence type="ECO:0000256" key="1">
    <source>
        <dbReference type="ARBA" id="ARBA00004123"/>
    </source>
</evidence>
<keyword evidence="7" id="KW-1185">Reference proteome</keyword>
<dbReference type="PANTHER" id="PTHR31344">
    <property type="entry name" value="NUCLEAR PORE COMPLEX PROTEIN NUP205"/>
    <property type="match status" value="1"/>
</dbReference>
<dbReference type="EMBL" id="CAXLJM020000062">
    <property type="protein sequence ID" value="CAL8120009.1"/>
    <property type="molecule type" value="Genomic_DNA"/>
</dbReference>
<organism evidence="6 7">
    <name type="scientific">Orchesella dallaii</name>
    <dbReference type="NCBI Taxonomy" id="48710"/>
    <lineage>
        <taxon>Eukaryota</taxon>
        <taxon>Metazoa</taxon>
        <taxon>Ecdysozoa</taxon>
        <taxon>Arthropoda</taxon>
        <taxon>Hexapoda</taxon>
        <taxon>Collembola</taxon>
        <taxon>Entomobryomorpha</taxon>
        <taxon>Entomobryoidea</taxon>
        <taxon>Orchesellidae</taxon>
        <taxon>Orchesellinae</taxon>
        <taxon>Orchesella</taxon>
    </lineage>
</organism>
<feature type="region of interest" description="Disordered" evidence="5">
    <location>
        <begin position="1583"/>
        <end position="1603"/>
    </location>
</feature>
<evidence type="ECO:0000256" key="2">
    <source>
        <dbReference type="ARBA" id="ARBA00005892"/>
    </source>
</evidence>
<evidence type="ECO:0000256" key="4">
    <source>
        <dbReference type="ARBA" id="ARBA00023242"/>
    </source>
</evidence>
<keyword evidence="3" id="KW-0813">Transport</keyword>
<dbReference type="InterPro" id="IPR021827">
    <property type="entry name" value="Nup186/Nup192/Nup205"/>
</dbReference>
<evidence type="ECO:0000256" key="5">
    <source>
        <dbReference type="SAM" id="MobiDB-lite"/>
    </source>
</evidence>
<evidence type="ECO:0000313" key="7">
    <source>
        <dbReference type="Proteomes" id="UP001642540"/>
    </source>
</evidence>
<protein>
    <recommendedName>
        <fullName evidence="8">Nuclear pore complex protein</fullName>
    </recommendedName>
</protein>
<evidence type="ECO:0008006" key="8">
    <source>
        <dbReference type="Google" id="ProtNLM"/>
    </source>
</evidence>
<comment type="subcellular location">
    <subcellularLocation>
        <location evidence="1">Nucleus</location>
    </subcellularLocation>
</comment>
<dbReference type="PANTHER" id="PTHR31344:SF0">
    <property type="entry name" value="NUCLEAR PORE COMPLEX PROTEIN NUP205"/>
    <property type="match status" value="1"/>
</dbReference>
<accession>A0ABP1R9B3</accession>
<gene>
    <name evidence="6" type="ORF">ODALV1_LOCUS18809</name>
</gene>
<evidence type="ECO:0000256" key="3">
    <source>
        <dbReference type="ARBA" id="ARBA00022448"/>
    </source>
</evidence>
<comment type="caution">
    <text evidence="6">The sequence shown here is derived from an EMBL/GenBank/DDBJ whole genome shotgun (WGS) entry which is preliminary data.</text>
</comment>
<sequence length="1929" mass="217069">MKVLDQGSSGNVPVSDVVIGSGELWLLPKELYEMLERITKEPEPSDQLIGEVDRLLTRHSADFASLFGIKPRNPVDREELKKCGKEGTYLKGYSGKHVIDYMLVNEAMLLSDMFQINEFLALDLLTVAENEIENYPGWPRGLIAVSMFYEGRLSLIASLVKMMRVCPGRTWQSRMHPSILQLFRRTLNSVFREDMMDRLVVLLEHYNLDKEVDILDSHLALGDFRHRQTIKNSILDIREGISNCIFCYGAQKEVRWAEVMRVLDYIKLHICREERRITRDDVVLIAAVLFAIEHNLHPTDCNVHFGLSLRKYLRDNDNTFKCMEMWDLFRLSFLINAHKAPADSQSPTPAPPTVGPHGDSFLNPLAPSTKSLLEEDSEFEFTRNVFGFLQREIFAKPEFYAADEIISRVFHGYFTDFIIHMPLKLKEIKYRSEEAVRTALICQDQGIITGLQNVPEYESFLECLGEFYSHDKYELGAFYFLDDDIQFLPLSKLVRTCCMESPALFLCAMRFLAGVSSGNPAAMFDLLRQVGHNASLEHFFDSILRYINSFCGTSLDDYNIQGMGRTAPSMYAMNPVEIKGFCSYLSLVETVCIKYEGARSFFTSQKPMWIRNIMEMSKMRRIPREIRASMLNSLAAMIGEEILSPETVSTLWDIFYQARLIDPGTGDVKDELDEKETRLENYSLTIGMLRMMKSLIKTRFRQMEFVSLEGYFVHPTLDNGAIFPYINYVIDHVFLKAPYRVYKDPVQRWEVLNLSASIISILLDYVPNLMLQLLCESPLIKTLLNVIADCALMHEVSHSAGDGLHTHIDQCSLECLNLLCRALQRQPFYLMQRREITGVSGSVLVGIHELTMTIGMDSGKPEYILSLLRFIDTLITPEHRLAAINILCLIVDGHSELDSHIHAALEWQEGLAAVFRHTLIETLYDQTEMPGNTGDELKLSVLKLLRTSVQHPDPNIGFYLLGVDSSKMDYQEGLRTLLHGLLDTACQVPTSFVTLLTLMRDPRLSTPTLRYLRYIKFFLPFIEEGSSHFQEMSFEALCYFMKCLAVELKTEGGLNTASILATSCFSKLEEVLDRIELENHSVEMPDLEFFDGSLVMQAISSCEFVDAELKTRLIRAEMLDGMLKDEIQKLEKSTVLRLRKTVHTEAKEILDFARQLNACREKEGRKLLVFDGWRQAVEVLMLTPNLPMKYDFVTNVLRLLLNKVHSTSSASTDYFHRLAAETTLMGTAILKQIGEGEPLHQIARHGFLLSNIINNIAQWISTAQSAKVRGILYAAVLHAVNMLPTTSPETTMTVCQQSFPLILDSVARDCCQAQETGKLQALYLLGEIVRCATHRGLSAAASDITAPASYSQWPDEVDGDASYSMADLEHNRTVESVSSFDMSFVGGTDKNILSSTRMAPKTPAPSTSTLGGKGSDSVNYMMRPTSTFNYRSASEMAEASSTAPVMSRASVSNSILSCVLTNSFLSTIVESFCVVDDLDLVALLTTQLNQNAMRAFFVFEAKVSMLTRLAHSGLRAVLHLLDLNLIKRLMDMKVFELHNYQTDVGNGEENIDGGGAGGGRPSDKDADVEVLYQRKGNAWDSSTLNQSAGGYHGRDGARGTSSMEITSSQQNISESLFAQVFKLFHVMLDSAPRNVMILEQILQFFKRHDEAVSKCLSQRALFHTGNNLDKPSAFLLTSLMTKLSPRLPSASSPSGLKIFPTKSSLKLTLLNILRIQAERNRTAELLINMVKNVLLFLYYHSRSKENTRGGPSDKSQPNRCIVLTKKLEMDHLLRDPEENCSIGVIIQLVSDSATHITNSQFPEKISVVGGVPAAAQQKTGTELGSASSSMQFLPEKVVQDMSVIVEVGLSLIYFHAELFIQEFPPQRRTEAKQWKQQLHERVETILGKQVIDACKKIPNSEYVETMLLKLRRLAIGSGIPIAGSTITSS</sequence>
<dbReference type="SUPFAM" id="SSF48371">
    <property type="entry name" value="ARM repeat"/>
    <property type="match status" value="1"/>
</dbReference>
<proteinExistence type="inferred from homology"/>
<comment type="similarity">
    <text evidence="2">Belongs to the NUP186/NUP192/NUP205 family.</text>
</comment>
<feature type="region of interest" description="Disordered" evidence="5">
    <location>
        <begin position="1395"/>
        <end position="1416"/>
    </location>
</feature>
<keyword evidence="4" id="KW-0539">Nucleus</keyword>
<evidence type="ECO:0000313" key="6">
    <source>
        <dbReference type="EMBL" id="CAL8120009.1"/>
    </source>
</evidence>
<dbReference type="Proteomes" id="UP001642540">
    <property type="component" value="Unassembled WGS sequence"/>
</dbReference>
<reference evidence="6 7" key="1">
    <citation type="submission" date="2024-08" db="EMBL/GenBank/DDBJ databases">
        <authorList>
            <person name="Cucini C."/>
            <person name="Frati F."/>
        </authorList>
    </citation>
    <scope>NUCLEOTIDE SEQUENCE [LARGE SCALE GENOMIC DNA]</scope>
</reference>
<name>A0ABP1R9B3_9HEXA</name>
<dbReference type="InterPro" id="IPR016024">
    <property type="entry name" value="ARM-type_fold"/>
</dbReference>
<dbReference type="Pfam" id="PF11894">
    <property type="entry name" value="Nup192"/>
    <property type="match status" value="3"/>
</dbReference>